<dbReference type="EMBL" id="CP067099">
    <property type="protein sequence ID" value="QQO61376.1"/>
    <property type="molecule type" value="Genomic_DNA"/>
</dbReference>
<sequence>MDLTNIMMITISDKVISLTFNGGMASYDKEGRLEGYMGDESTIPTFIKLTDKRPDSK</sequence>
<evidence type="ECO:0000313" key="2">
    <source>
        <dbReference type="Proteomes" id="UP000596157"/>
    </source>
</evidence>
<dbReference type="Proteomes" id="UP000596157">
    <property type="component" value="Chromosome"/>
</dbReference>
<dbReference type="RefSeq" id="WP_272580971.1">
    <property type="nucleotide sequence ID" value="NZ_CP067099.1"/>
</dbReference>
<gene>
    <name evidence="1" type="ORF">JI723_14000</name>
</gene>
<accession>A0ABX7ABQ6</accession>
<dbReference type="GeneID" id="92279851"/>
<proteinExistence type="predicted"/>
<keyword evidence="2" id="KW-1185">Reference proteome</keyword>
<organism evidence="1 2">
    <name type="scientific">Providencia manganoxydans</name>
    <dbReference type="NCBI Taxonomy" id="2923283"/>
    <lineage>
        <taxon>Bacteria</taxon>
        <taxon>Pseudomonadati</taxon>
        <taxon>Pseudomonadota</taxon>
        <taxon>Gammaproteobacteria</taxon>
        <taxon>Enterobacterales</taxon>
        <taxon>Morganellaceae</taxon>
        <taxon>Providencia</taxon>
    </lineage>
</organism>
<evidence type="ECO:0008006" key="3">
    <source>
        <dbReference type="Google" id="ProtNLM"/>
    </source>
</evidence>
<protein>
    <recommendedName>
        <fullName evidence="3">KTSC domain-containing protein</fullName>
    </recommendedName>
</protein>
<name>A0ABX7ABQ6_9GAMM</name>
<reference evidence="2" key="1">
    <citation type="submission" date="2021-01" db="EMBL/GenBank/DDBJ databases">
        <title>Providencia vermicola LLDRA6, a soil-borne Mn(II)-oxidizing bacterium, exploits a strategy of superoxide production coupled to hydrogen peroxide consumption to generate Mn oxides, as revealed by transcriptional up-regulation of genes for phenylacetic acid catabolism.</title>
        <authorList>
            <person name="Chen S."/>
            <person name="Ding Z."/>
            <person name="Chen J."/>
            <person name="Luo J."/>
            <person name="Ruan X."/>
            <person name="Li Z."/>
            <person name="Liao F."/>
            <person name="He J."/>
            <person name="Li D."/>
        </authorList>
    </citation>
    <scope>NUCLEOTIDE SEQUENCE [LARGE SCALE GENOMIC DNA]</scope>
    <source>
        <strain evidence="2">LLDRA6</strain>
    </source>
</reference>
<evidence type="ECO:0000313" key="1">
    <source>
        <dbReference type="EMBL" id="QQO61376.1"/>
    </source>
</evidence>